<name>A1CFX5_ASPCL</name>
<evidence type="ECO:0000256" key="3">
    <source>
        <dbReference type="PROSITE-ProRule" id="PRU00023"/>
    </source>
</evidence>
<dbReference type="OMA" id="HEAIVIM"/>
<accession>A1CFX5</accession>
<keyword evidence="5" id="KW-1185">Reference proteome</keyword>
<dbReference type="HOGENOM" id="CLU_000134_18_9_1"/>
<dbReference type="OrthoDB" id="4772757at2759"/>
<feature type="repeat" description="ANK" evidence="3">
    <location>
        <begin position="65"/>
        <end position="97"/>
    </location>
</feature>
<evidence type="ECO:0000256" key="1">
    <source>
        <dbReference type="ARBA" id="ARBA00022737"/>
    </source>
</evidence>
<evidence type="ECO:0000313" key="5">
    <source>
        <dbReference type="Proteomes" id="UP000006701"/>
    </source>
</evidence>
<dbReference type="AlphaFoldDB" id="A1CFX5"/>
<evidence type="ECO:0000313" key="4">
    <source>
        <dbReference type="EMBL" id="EAW11774.1"/>
    </source>
</evidence>
<dbReference type="VEuPathDB" id="FungiDB:ACLA_094750"/>
<dbReference type="InterPro" id="IPR051070">
    <property type="entry name" value="NF-kappa-B_inhibitor"/>
</dbReference>
<reference evidence="4 5" key="1">
    <citation type="journal article" date="2008" name="PLoS Genet.">
        <title>Genomic islands in the pathogenic filamentous fungus Aspergillus fumigatus.</title>
        <authorList>
            <person name="Fedorova N.D."/>
            <person name="Khaldi N."/>
            <person name="Joardar V.S."/>
            <person name="Maiti R."/>
            <person name="Amedeo P."/>
            <person name="Anderson M.J."/>
            <person name="Crabtree J."/>
            <person name="Silva J.C."/>
            <person name="Badger J.H."/>
            <person name="Albarraq A."/>
            <person name="Angiuoli S."/>
            <person name="Bussey H."/>
            <person name="Bowyer P."/>
            <person name="Cotty P.J."/>
            <person name="Dyer P.S."/>
            <person name="Egan A."/>
            <person name="Galens K."/>
            <person name="Fraser-Liggett C.M."/>
            <person name="Haas B.J."/>
            <person name="Inman J.M."/>
            <person name="Kent R."/>
            <person name="Lemieux S."/>
            <person name="Malavazi I."/>
            <person name="Orvis J."/>
            <person name="Roemer T."/>
            <person name="Ronning C.M."/>
            <person name="Sundaram J.P."/>
            <person name="Sutton G."/>
            <person name="Turner G."/>
            <person name="Venter J.C."/>
            <person name="White O.R."/>
            <person name="Whitty B.R."/>
            <person name="Youngman P."/>
            <person name="Wolfe K.H."/>
            <person name="Goldman G.H."/>
            <person name="Wortman J.R."/>
            <person name="Jiang B."/>
            <person name="Denning D.W."/>
            <person name="Nierman W.C."/>
        </authorList>
    </citation>
    <scope>NUCLEOTIDE SEQUENCE [LARGE SCALE GENOMIC DNA]</scope>
    <source>
        <strain evidence="5">ATCC 1007 / CBS 513.65 / DSM 816 / NCTC 3887 / NRRL 1</strain>
    </source>
</reference>
<evidence type="ECO:0000256" key="2">
    <source>
        <dbReference type="ARBA" id="ARBA00023043"/>
    </source>
</evidence>
<dbReference type="eggNOG" id="KOG4177">
    <property type="taxonomic scope" value="Eukaryota"/>
</dbReference>
<proteinExistence type="predicted"/>
<dbReference type="Pfam" id="PF12796">
    <property type="entry name" value="Ank_2"/>
    <property type="match status" value="2"/>
</dbReference>
<dbReference type="RefSeq" id="XP_001273200.1">
    <property type="nucleotide sequence ID" value="XM_001273199.1"/>
</dbReference>
<dbReference type="GO" id="GO:0005829">
    <property type="term" value="C:cytosol"/>
    <property type="evidence" value="ECO:0007669"/>
    <property type="project" value="TreeGrafter"/>
</dbReference>
<keyword evidence="1" id="KW-0677">Repeat</keyword>
<feature type="repeat" description="ANK" evidence="3">
    <location>
        <begin position="30"/>
        <end position="62"/>
    </location>
</feature>
<gene>
    <name evidence="4" type="ORF">ACLA_094750</name>
</gene>
<dbReference type="KEGG" id="act:ACLA_094750"/>
<organism evidence="4 5">
    <name type="scientific">Aspergillus clavatus (strain ATCC 1007 / CBS 513.65 / DSM 816 / NCTC 3887 / NRRL 1 / QM 1276 / 107)</name>
    <dbReference type="NCBI Taxonomy" id="344612"/>
    <lineage>
        <taxon>Eukaryota</taxon>
        <taxon>Fungi</taxon>
        <taxon>Dikarya</taxon>
        <taxon>Ascomycota</taxon>
        <taxon>Pezizomycotina</taxon>
        <taxon>Eurotiomycetes</taxon>
        <taxon>Eurotiomycetidae</taxon>
        <taxon>Eurotiales</taxon>
        <taxon>Aspergillaceae</taxon>
        <taxon>Aspergillus</taxon>
        <taxon>Aspergillus subgen. Fumigati</taxon>
    </lineage>
</organism>
<dbReference type="STRING" id="344612.A1CFX5"/>
<keyword evidence="2 3" id="KW-0040">ANK repeat</keyword>
<dbReference type="SUPFAM" id="SSF48403">
    <property type="entry name" value="Ankyrin repeat"/>
    <property type="match status" value="1"/>
</dbReference>
<dbReference type="Proteomes" id="UP000006701">
    <property type="component" value="Unassembled WGS sequence"/>
</dbReference>
<dbReference type="PROSITE" id="PS50297">
    <property type="entry name" value="ANK_REP_REGION"/>
    <property type="match status" value="2"/>
</dbReference>
<dbReference type="GO" id="GO:0051059">
    <property type="term" value="F:NF-kappaB binding"/>
    <property type="evidence" value="ECO:0007669"/>
    <property type="project" value="TreeGrafter"/>
</dbReference>
<dbReference type="GO" id="GO:0071356">
    <property type="term" value="P:cellular response to tumor necrosis factor"/>
    <property type="evidence" value="ECO:0007669"/>
    <property type="project" value="TreeGrafter"/>
</dbReference>
<dbReference type="PANTHER" id="PTHR46680">
    <property type="entry name" value="NF-KAPPA-B INHIBITOR ALPHA"/>
    <property type="match status" value="1"/>
</dbReference>
<protein>
    <submittedName>
        <fullName evidence="4">Ankyrin repeat protein</fullName>
    </submittedName>
</protein>
<dbReference type="EMBL" id="DS027052">
    <property type="protein sequence ID" value="EAW11774.1"/>
    <property type="molecule type" value="Genomic_DNA"/>
</dbReference>
<dbReference type="SMART" id="SM00248">
    <property type="entry name" value="ANK"/>
    <property type="match status" value="2"/>
</dbReference>
<dbReference type="InterPro" id="IPR002110">
    <property type="entry name" value="Ankyrin_rpt"/>
</dbReference>
<sequence>MLFWMEGHISIVQLLLRNGVDINTPPMRYKGFTALQGVAFGGHGDILKLLLDAGANVNARGSYYNGYTALSAAAKGGHRQIVEALLQAGADVSIASGNTLWTPSRIAIFRGHTDIAQLLKKREVWGCQAVD</sequence>
<dbReference type="PROSITE" id="PS50088">
    <property type="entry name" value="ANK_REPEAT"/>
    <property type="match status" value="2"/>
</dbReference>
<dbReference type="InterPro" id="IPR036770">
    <property type="entry name" value="Ankyrin_rpt-contain_sf"/>
</dbReference>
<dbReference type="Gene3D" id="1.25.40.20">
    <property type="entry name" value="Ankyrin repeat-containing domain"/>
    <property type="match status" value="1"/>
</dbReference>
<dbReference type="PANTHER" id="PTHR46680:SF3">
    <property type="entry name" value="NF-KAPPA-B INHIBITOR CACTUS"/>
    <property type="match status" value="1"/>
</dbReference>
<dbReference type="GeneID" id="4704835"/>